<dbReference type="PANTHER" id="PTHR24421:SF10">
    <property type="entry name" value="NITRATE_NITRITE SENSOR PROTEIN NARQ"/>
    <property type="match status" value="1"/>
</dbReference>
<evidence type="ECO:0000256" key="5">
    <source>
        <dbReference type="ARBA" id="ARBA00022741"/>
    </source>
</evidence>
<keyword evidence="8" id="KW-0902">Two-component regulatory system</keyword>
<keyword evidence="9" id="KW-0472">Membrane</keyword>
<dbReference type="RefSeq" id="WP_378063746.1">
    <property type="nucleotide sequence ID" value="NZ_JBHSXS010000023.1"/>
</dbReference>
<keyword evidence="9" id="KW-1133">Transmembrane helix</keyword>
<evidence type="ECO:0000256" key="4">
    <source>
        <dbReference type="ARBA" id="ARBA00022679"/>
    </source>
</evidence>
<keyword evidence="5" id="KW-0547">Nucleotide-binding</keyword>
<feature type="domain" description="Signal transduction histidine kinase subgroup 3 dimerisation and phosphoacceptor" evidence="11">
    <location>
        <begin position="189"/>
        <end position="255"/>
    </location>
</feature>
<name>A0ABW2CSL4_9ACTN</name>
<dbReference type="Pfam" id="PF02518">
    <property type="entry name" value="HATPase_c"/>
    <property type="match status" value="1"/>
</dbReference>
<evidence type="ECO:0000313" key="12">
    <source>
        <dbReference type="EMBL" id="MFC6883976.1"/>
    </source>
</evidence>
<evidence type="ECO:0000256" key="9">
    <source>
        <dbReference type="SAM" id="Phobius"/>
    </source>
</evidence>
<evidence type="ECO:0000256" key="8">
    <source>
        <dbReference type="ARBA" id="ARBA00023012"/>
    </source>
</evidence>
<evidence type="ECO:0000313" key="13">
    <source>
        <dbReference type="Proteomes" id="UP001596380"/>
    </source>
</evidence>
<dbReference type="Proteomes" id="UP001596380">
    <property type="component" value="Unassembled WGS sequence"/>
</dbReference>
<evidence type="ECO:0000259" key="10">
    <source>
        <dbReference type="Pfam" id="PF02518"/>
    </source>
</evidence>
<evidence type="ECO:0000256" key="3">
    <source>
        <dbReference type="ARBA" id="ARBA00022553"/>
    </source>
</evidence>
<dbReference type="EC" id="2.7.13.3" evidence="2"/>
<organism evidence="12 13">
    <name type="scientific">Actinomadura yumaensis</name>
    <dbReference type="NCBI Taxonomy" id="111807"/>
    <lineage>
        <taxon>Bacteria</taxon>
        <taxon>Bacillati</taxon>
        <taxon>Actinomycetota</taxon>
        <taxon>Actinomycetes</taxon>
        <taxon>Streptosporangiales</taxon>
        <taxon>Thermomonosporaceae</taxon>
        <taxon>Actinomadura</taxon>
    </lineage>
</organism>
<keyword evidence="6 12" id="KW-0418">Kinase</keyword>
<comment type="catalytic activity">
    <reaction evidence="1">
        <text>ATP + protein L-histidine = ADP + protein N-phospho-L-histidine.</text>
        <dbReference type="EC" id="2.7.13.3"/>
    </reaction>
</comment>
<dbReference type="Gene3D" id="3.30.565.10">
    <property type="entry name" value="Histidine kinase-like ATPase, C-terminal domain"/>
    <property type="match status" value="1"/>
</dbReference>
<feature type="transmembrane region" description="Helical" evidence="9">
    <location>
        <begin position="149"/>
        <end position="168"/>
    </location>
</feature>
<evidence type="ECO:0000256" key="2">
    <source>
        <dbReference type="ARBA" id="ARBA00012438"/>
    </source>
</evidence>
<protein>
    <recommendedName>
        <fullName evidence="2">histidine kinase</fullName>
        <ecNumber evidence="2">2.7.13.3</ecNumber>
    </recommendedName>
</protein>
<gene>
    <name evidence="12" type="ORF">ACFQKB_29745</name>
</gene>
<dbReference type="Pfam" id="PF07730">
    <property type="entry name" value="HisKA_3"/>
    <property type="match status" value="1"/>
</dbReference>
<reference evidence="13" key="1">
    <citation type="journal article" date="2019" name="Int. J. Syst. Evol. Microbiol.">
        <title>The Global Catalogue of Microorganisms (GCM) 10K type strain sequencing project: providing services to taxonomists for standard genome sequencing and annotation.</title>
        <authorList>
            <consortium name="The Broad Institute Genomics Platform"/>
            <consortium name="The Broad Institute Genome Sequencing Center for Infectious Disease"/>
            <person name="Wu L."/>
            <person name="Ma J."/>
        </authorList>
    </citation>
    <scope>NUCLEOTIDE SEQUENCE [LARGE SCALE GENOMIC DNA]</scope>
    <source>
        <strain evidence="13">JCM 3369</strain>
    </source>
</reference>
<dbReference type="PANTHER" id="PTHR24421">
    <property type="entry name" value="NITRATE/NITRITE SENSOR PROTEIN NARX-RELATED"/>
    <property type="match status" value="1"/>
</dbReference>
<keyword evidence="13" id="KW-1185">Reference proteome</keyword>
<feature type="transmembrane region" description="Helical" evidence="9">
    <location>
        <begin position="49"/>
        <end position="69"/>
    </location>
</feature>
<feature type="transmembrane region" description="Helical" evidence="9">
    <location>
        <begin position="15"/>
        <end position="37"/>
    </location>
</feature>
<comment type="caution">
    <text evidence="12">The sequence shown here is derived from an EMBL/GenBank/DDBJ whole genome shotgun (WGS) entry which is preliminary data.</text>
</comment>
<accession>A0ABW2CSL4</accession>
<evidence type="ECO:0000256" key="1">
    <source>
        <dbReference type="ARBA" id="ARBA00000085"/>
    </source>
</evidence>
<feature type="transmembrane region" description="Helical" evidence="9">
    <location>
        <begin position="81"/>
        <end position="100"/>
    </location>
</feature>
<keyword evidence="4" id="KW-0808">Transferase</keyword>
<dbReference type="InterPro" id="IPR011712">
    <property type="entry name" value="Sig_transdc_His_kin_sub3_dim/P"/>
</dbReference>
<dbReference type="SUPFAM" id="SSF55874">
    <property type="entry name" value="ATPase domain of HSP90 chaperone/DNA topoisomerase II/histidine kinase"/>
    <property type="match status" value="1"/>
</dbReference>
<feature type="domain" description="Histidine kinase/HSP90-like ATPase" evidence="10">
    <location>
        <begin position="298"/>
        <end position="382"/>
    </location>
</feature>
<evidence type="ECO:0000256" key="7">
    <source>
        <dbReference type="ARBA" id="ARBA00022840"/>
    </source>
</evidence>
<dbReference type="CDD" id="cd16917">
    <property type="entry name" value="HATPase_UhpB-NarQ-NarX-like"/>
    <property type="match status" value="1"/>
</dbReference>
<dbReference type="Gene3D" id="1.20.5.1930">
    <property type="match status" value="1"/>
</dbReference>
<evidence type="ECO:0000256" key="6">
    <source>
        <dbReference type="ARBA" id="ARBA00022777"/>
    </source>
</evidence>
<proteinExistence type="predicted"/>
<dbReference type="EMBL" id="JBHSXS010000023">
    <property type="protein sequence ID" value="MFC6883976.1"/>
    <property type="molecule type" value="Genomic_DNA"/>
</dbReference>
<dbReference type="InterPro" id="IPR050482">
    <property type="entry name" value="Sensor_HK_TwoCompSys"/>
</dbReference>
<keyword evidence="9" id="KW-0812">Transmembrane</keyword>
<dbReference type="GO" id="GO:0016301">
    <property type="term" value="F:kinase activity"/>
    <property type="evidence" value="ECO:0007669"/>
    <property type="project" value="UniProtKB-KW"/>
</dbReference>
<dbReference type="InterPro" id="IPR003594">
    <property type="entry name" value="HATPase_dom"/>
</dbReference>
<keyword evidence="3" id="KW-0597">Phosphoprotein</keyword>
<evidence type="ECO:0000259" key="11">
    <source>
        <dbReference type="Pfam" id="PF07730"/>
    </source>
</evidence>
<sequence>MTLADRFRRRPSQRLARLTVVVIALLWGGGAYVRSLFHSEPRPALEGVGLLLVVLNATTAAMLVGAIVLRNCGDAPWRRTAAVALLLGSMAASLCLYALSPHGGGGIVFSMIALWTLVGVASTFWGVALGAVTIVAVGTLGAVSERHHIDFGLLAAFAGVTLGSLASVQREAALDATRRAEAANAMLGERSRIAREIHDILAHSLSAQIVHLEGARMLLARDGDRVRALDRVERAQRLARSGLEETRRALATLRGDAPEPEQALAELAEEFHASTGRACEVEVAGTPRELSPQAGLAVIRTAQEALTNVRRHAPGARARIVLRYGDGAVELDVTDTGGTEPVLEAPGGGYGLVGMRERAELIGGTLETGPEEKGFRVSLRVPV</sequence>
<dbReference type="InterPro" id="IPR036890">
    <property type="entry name" value="HATPase_C_sf"/>
</dbReference>
<feature type="transmembrane region" description="Helical" evidence="9">
    <location>
        <begin position="112"/>
        <end position="137"/>
    </location>
</feature>
<keyword evidence="7" id="KW-0067">ATP-binding</keyword>